<name>U6LC58_EIMTE</name>
<dbReference type="Proteomes" id="UP000030747">
    <property type="component" value="Unassembled WGS sequence"/>
</dbReference>
<dbReference type="EMBL" id="HG678175">
    <property type="protein sequence ID" value="CDJ45335.1"/>
    <property type="molecule type" value="Genomic_DNA"/>
</dbReference>
<keyword evidence="1" id="KW-0732">Signal</keyword>
<evidence type="ECO:0000256" key="1">
    <source>
        <dbReference type="SAM" id="SignalP"/>
    </source>
</evidence>
<dbReference type="VEuPathDB" id="ToxoDB:ETH_00020255"/>
<dbReference type="OrthoDB" id="345813at2759"/>
<keyword evidence="3" id="KW-1185">Reference proteome</keyword>
<dbReference type="VEuPathDB" id="ToxoDB:ETH2_1135000"/>
<reference evidence="2" key="1">
    <citation type="submission" date="2013-10" db="EMBL/GenBank/DDBJ databases">
        <title>Genomic analysis of the causative agents of coccidiosis in chickens.</title>
        <authorList>
            <person name="Reid A.J."/>
            <person name="Blake D."/>
            <person name="Billington K."/>
            <person name="Browne H."/>
            <person name="Dunn M."/>
            <person name="Hung S."/>
            <person name="Kawahara F."/>
            <person name="Miranda-Saavedra D."/>
            <person name="Mourier T."/>
            <person name="Nagra H."/>
            <person name="Otto T.D."/>
            <person name="Rawlings N."/>
            <person name="Sanchez A."/>
            <person name="Sanders M."/>
            <person name="Subramaniam C."/>
            <person name="Tay Y."/>
            <person name="Dear P."/>
            <person name="Doerig C."/>
            <person name="Gruber A."/>
            <person name="Parkinson J."/>
            <person name="Shirley M."/>
            <person name="Wan K.L."/>
            <person name="Berriman M."/>
            <person name="Tomley F."/>
            <person name="Pain A."/>
        </authorList>
    </citation>
    <scope>NUCLEOTIDE SEQUENCE [LARGE SCALE GENOMIC DNA]</scope>
    <source>
        <strain evidence="2">Houghton</strain>
    </source>
</reference>
<reference evidence="2" key="2">
    <citation type="submission" date="2013-10" db="EMBL/GenBank/DDBJ databases">
        <authorList>
            <person name="Aslett M."/>
        </authorList>
    </citation>
    <scope>NUCLEOTIDE SEQUENCE [LARGE SCALE GENOMIC DNA]</scope>
    <source>
        <strain evidence="2">Houghton</strain>
    </source>
</reference>
<sequence length="532" mass="58776">MCISAAFTWGILLLSIASLTDAYPPAQTLQQEHPSFGRCTADDIGGATNTRNTSFLQDDASSASDEECMLLLSEHDSLFANALSNKSNQEEGTGIRLTSASTSEDVILAATEMIRQRCTECTACTLRNFKKHLEMFSNAAKESTVVVLGLGLHVHAFSKMAKNVVVVETDYSFCRSFLRSKAGSCVMQANVHIYCTRPNSSLEDETGSRGVQQHFYAAQELIRDLIKQQFGDVPASTLAVLGSFPVAKLLLMQDFLDQSSVILARSRMCAEGLDAVNKSMRALTSFDLRHCSSSDNTESIIFLQRLFSPPMREQPWTNYLTEEWELKDNNSPIALVNSVRAATQWVTSDGGFDRWKRSALQKFLDVHVLASMTGSDSDWGNIKLALEKLLERAAKEQKAGVVLEEIKDSALQLARKAALRSGFKEYLELLQDGLAERHGASEPFIHALICELITETERYIASPGILEKVKDAIEEACELSESTPKLLLPALRLIREGMGSEESMGHCLRILLKLKEIDPGADLSEFLQDAEQ</sequence>
<dbReference type="AlphaFoldDB" id="U6LC58"/>
<protein>
    <submittedName>
        <fullName evidence="2">Uncharacterized protein</fullName>
    </submittedName>
</protein>
<feature type="signal peptide" evidence="1">
    <location>
        <begin position="1"/>
        <end position="22"/>
    </location>
</feature>
<evidence type="ECO:0000313" key="2">
    <source>
        <dbReference type="EMBL" id="CDJ45335.1"/>
    </source>
</evidence>
<feature type="chain" id="PRO_5004672373" evidence="1">
    <location>
        <begin position="23"/>
        <end position="532"/>
    </location>
</feature>
<dbReference type="OMA" id="EMDPDVT"/>
<accession>U6LC58</accession>
<dbReference type="RefSeq" id="XP_013236081.1">
    <property type="nucleotide sequence ID" value="XM_013380627.1"/>
</dbReference>
<gene>
    <name evidence="2" type="ORF">ETH_00020255</name>
</gene>
<organism evidence="2 3">
    <name type="scientific">Eimeria tenella</name>
    <name type="common">Coccidian parasite</name>
    <dbReference type="NCBI Taxonomy" id="5802"/>
    <lineage>
        <taxon>Eukaryota</taxon>
        <taxon>Sar</taxon>
        <taxon>Alveolata</taxon>
        <taxon>Apicomplexa</taxon>
        <taxon>Conoidasida</taxon>
        <taxon>Coccidia</taxon>
        <taxon>Eucoccidiorida</taxon>
        <taxon>Eimeriorina</taxon>
        <taxon>Eimeriidae</taxon>
        <taxon>Eimeria</taxon>
    </lineage>
</organism>
<evidence type="ECO:0000313" key="3">
    <source>
        <dbReference type="Proteomes" id="UP000030747"/>
    </source>
</evidence>
<proteinExistence type="predicted"/>
<dbReference type="GeneID" id="25253179"/>